<dbReference type="AlphaFoldDB" id="A0A072PU45"/>
<evidence type="ECO:0000313" key="4">
    <source>
        <dbReference type="Proteomes" id="UP000027920"/>
    </source>
</evidence>
<dbReference type="EMBL" id="AMGV01000001">
    <property type="protein sequence ID" value="KEF63252.1"/>
    <property type="molecule type" value="Genomic_DNA"/>
</dbReference>
<dbReference type="GeneID" id="25276176"/>
<protein>
    <recommendedName>
        <fullName evidence="2">Large ribosomal subunit protein mL59 domain-containing protein</fullName>
    </recommendedName>
</protein>
<dbReference type="PANTHER" id="PTHR28041:SF1">
    <property type="entry name" value="LARGE RIBOSOMAL SUBUNIT PROTEIN ML59"/>
    <property type="match status" value="1"/>
</dbReference>
<dbReference type="PANTHER" id="PTHR28041">
    <property type="entry name" value="54S RIBOSOMAL PROTEIN L25, MITOCHONDRIAL"/>
    <property type="match status" value="1"/>
</dbReference>
<dbReference type="Pfam" id="PF18126">
    <property type="entry name" value="Mitoc_mL59"/>
    <property type="match status" value="1"/>
</dbReference>
<feature type="region of interest" description="Disordered" evidence="1">
    <location>
        <begin position="205"/>
        <end position="225"/>
    </location>
</feature>
<comment type="caution">
    <text evidence="3">The sequence shown here is derived from an EMBL/GenBank/DDBJ whole genome shotgun (WGS) entry which is preliminary data.</text>
</comment>
<organism evidence="3 4">
    <name type="scientific">Exophiala aquamarina CBS 119918</name>
    <dbReference type="NCBI Taxonomy" id="1182545"/>
    <lineage>
        <taxon>Eukaryota</taxon>
        <taxon>Fungi</taxon>
        <taxon>Dikarya</taxon>
        <taxon>Ascomycota</taxon>
        <taxon>Pezizomycotina</taxon>
        <taxon>Eurotiomycetes</taxon>
        <taxon>Chaetothyriomycetidae</taxon>
        <taxon>Chaetothyriales</taxon>
        <taxon>Herpotrichiellaceae</taxon>
        <taxon>Exophiala</taxon>
    </lineage>
</organism>
<evidence type="ECO:0000313" key="3">
    <source>
        <dbReference type="EMBL" id="KEF63252.1"/>
    </source>
</evidence>
<sequence>MATMATAVKPPRLHSRLVQFFARYPPELYSAKNTGITIPLTKKAAKLAAERRQPSTVLGEDGEVLYQYQQPINVPESEPTSPAPTGGVLALEGGVNPSTPPPSNHFPPNPFLARKNFKTGRWAGATISLRRQAELVKLAKKDGVEDLLPPGPKSTAWKEQRLLEQGLRVRGTGEGQNVKGHKWERTMGTRLDKRRQAMENMPALIREWESKGHGRGWSKYPKSRS</sequence>
<dbReference type="VEuPathDB" id="FungiDB:A1O9_01229"/>
<dbReference type="Proteomes" id="UP000027920">
    <property type="component" value="Unassembled WGS sequence"/>
</dbReference>
<name>A0A072PU45_9EURO</name>
<dbReference type="OrthoDB" id="18529at2759"/>
<feature type="compositionally biased region" description="Basic residues" evidence="1">
    <location>
        <begin position="213"/>
        <end position="225"/>
    </location>
</feature>
<dbReference type="HOGENOM" id="CLU_076154_0_0_1"/>
<dbReference type="InterPro" id="IPR037507">
    <property type="entry name" value="Ribosomal_mL59"/>
</dbReference>
<dbReference type="InterPro" id="IPR040922">
    <property type="entry name" value="Ribosomal_mL59_dom"/>
</dbReference>
<evidence type="ECO:0000259" key="2">
    <source>
        <dbReference type="Pfam" id="PF18126"/>
    </source>
</evidence>
<dbReference type="GO" id="GO:0005762">
    <property type="term" value="C:mitochondrial large ribosomal subunit"/>
    <property type="evidence" value="ECO:0007669"/>
    <property type="project" value="InterPro"/>
</dbReference>
<reference evidence="3 4" key="1">
    <citation type="submission" date="2013-03" db="EMBL/GenBank/DDBJ databases">
        <title>The Genome Sequence of Exophiala aquamarina CBS 119918.</title>
        <authorList>
            <consortium name="The Broad Institute Genomics Platform"/>
            <person name="Cuomo C."/>
            <person name="de Hoog S."/>
            <person name="Gorbushina A."/>
            <person name="Walker B."/>
            <person name="Young S.K."/>
            <person name="Zeng Q."/>
            <person name="Gargeya S."/>
            <person name="Fitzgerald M."/>
            <person name="Haas B."/>
            <person name="Abouelleil A."/>
            <person name="Allen A.W."/>
            <person name="Alvarado L."/>
            <person name="Arachchi H.M."/>
            <person name="Berlin A.M."/>
            <person name="Chapman S.B."/>
            <person name="Gainer-Dewar J."/>
            <person name="Goldberg J."/>
            <person name="Griggs A."/>
            <person name="Gujja S."/>
            <person name="Hansen M."/>
            <person name="Howarth C."/>
            <person name="Imamovic A."/>
            <person name="Ireland A."/>
            <person name="Larimer J."/>
            <person name="McCowan C."/>
            <person name="Murphy C."/>
            <person name="Pearson M."/>
            <person name="Poon T.W."/>
            <person name="Priest M."/>
            <person name="Roberts A."/>
            <person name="Saif S."/>
            <person name="Shea T."/>
            <person name="Sisk P."/>
            <person name="Sykes S."/>
            <person name="Wortman J."/>
            <person name="Nusbaum C."/>
            <person name="Birren B."/>
        </authorList>
    </citation>
    <scope>NUCLEOTIDE SEQUENCE [LARGE SCALE GENOMIC DNA]</scope>
    <source>
        <strain evidence="3 4">CBS 119918</strain>
    </source>
</reference>
<feature type="domain" description="Large ribosomal subunit protein mL59" evidence="2">
    <location>
        <begin position="16"/>
        <end position="209"/>
    </location>
</feature>
<dbReference type="GO" id="GO:0003735">
    <property type="term" value="F:structural constituent of ribosome"/>
    <property type="evidence" value="ECO:0007669"/>
    <property type="project" value="InterPro"/>
</dbReference>
<keyword evidence="4" id="KW-1185">Reference proteome</keyword>
<accession>A0A072PU45</accession>
<evidence type="ECO:0000256" key="1">
    <source>
        <dbReference type="SAM" id="MobiDB-lite"/>
    </source>
</evidence>
<dbReference type="STRING" id="1182545.A0A072PU45"/>
<proteinExistence type="predicted"/>
<gene>
    <name evidence="3" type="ORF">A1O9_01229</name>
</gene>
<dbReference type="RefSeq" id="XP_013265842.1">
    <property type="nucleotide sequence ID" value="XM_013410388.1"/>
</dbReference>